<dbReference type="OrthoDB" id="9055647at2"/>
<evidence type="ECO:0000313" key="9">
    <source>
        <dbReference type="EMBL" id="EAR07874.1"/>
    </source>
</evidence>
<dbReference type="FunFam" id="1.10.3470.10:FF:000001">
    <property type="entry name" value="Vitamin B12 ABC transporter permease BtuC"/>
    <property type="match status" value="1"/>
</dbReference>
<keyword evidence="7 8" id="KW-0472">Membrane</keyword>
<comment type="caution">
    <text evidence="9">The sequence shown here is derived from an EMBL/GenBank/DDBJ whole genome shotgun (WGS) entry which is preliminary data.</text>
</comment>
<feature type="transmembrane region" description="Helical" evidence="8">
    <location>
        <begin position="89"/>
        <end position="108"/>
    </location>
</feature>
<dbReference type="EMBL" id="AAOE01000030">
    <property type="protein sequence ID" value="EAR07874.1"/>
    <property type="molecule type" value="Genomic_DNA"/>
</dbReference>
<dbReference type="GO" id="GO:0033214">
    <property type="term" value="P:siderophore-iron import into cell"/>
    <property type="evidence" value="ECO:0007669"/>
    <property type="project" value="TreeGrafter"/>
</dbReference>
<feature type="transmembrane region" description="Helical" evidence="8">
    <location>
        <begin position="114"/>
        <end position="134"/>
    </location>
</feature>
<accession>A4BJ29</accession>
<dbReference type="PANTHER" id="PTHR30472">
    <property type="entry name" value="FERRIC ENTEROBACTIN TRANSPORT SYSTEM PERMEASE PROTEIN"/>
    <property type="match status" value="1"/>
</dbReference>
<feature type="transmembrane region" description="Helical" evidence="8">
    <location>
        <begin position="306"/>
        <end position="323"/>
    </location>
</feature>
<dbReference type="Pfam" id="PF01032">
    <property type="entry name" value="FecCD"/>
    <property type="match status" value="1"/>
</dbReference>
<evidence type="ECO:0000256" key="3">
    <source>
        <dbReference type="ARBA" id="ARBA00022448"/>
    </source>
</evidence>
<keyword evidence="4" id="KW-1003">Cell membrane</keyword>
<sequence>MVSTKPLLLGLILLVFSAFWMSLSFGQTRISQQDLWQAFTAFDATSVEHTVVRINRLSRAATALVIGAALAVAGVLSQTLTRNALASPGLLGINAGALMFIAIGFTWLNLSSLLGYMLLGFLGATVATALVYLLAWQRGLLSPLRIILAGAACGAMFTALTQGILIADQATLSGLVYWLGGSVAGRSLEAVGAFAPWVLVVTILVWLSSRLLNLLLLDDETAAGLGQSVNRVRPMAGLAVIVLAGGSVAVAGLIGFIGLIVPHAARRLVGTDHRRLVPVSALIGGLLLLLADTLSRFIIPPQEMPIGVMTAAIGIPVFLVLVTRRQVAL</sequence>
<keyword evidence="6 8" id="KW-1133">Transmembrane helix</keyword>
<evidence type="ECO:0000256" key="5">
    <source>
        <dbReference type="ARBA" id="ARBA00022692"/>
    </source>
</evidence>
<feature type="transmembrane region" description="Helical" evidence="8">
    <location>
        <begin position="57"/>
        <end position="77"/>
    </location>
</feature>
<dbReference type="RefSeq" id="WP_008045892.1">
    <property type="nucleotide sequence ID" value="NZ_CH724152.1"/>
</dbReference>
<name>A4BJ29_9GAMM</name>
<keyword evidence="5 8" id="KW-0812">Transmembrane</keyword>
<dbReference type="SUPFAM" id="SSF81345">
    <property type="entry name" value="ABC transporter involved in vitamin B12 uptake, BtuC"/>
    <property type="match status" value="1"/>
</dbReference>
<organism evidence="9 10">
    <name type="scientific">Reinekea blandensis MED297</name>
    <dbReference type="NCBI Taxonomy" id="314283"/>
    <lineage>
        <taxon>Bacteria</taxon>
        <taxon>Pseudomonadati</taxon>
        <taxon>Pseudomonadota</taxon>
        <taxon>Gammaproteobacteria</taxon>
        <taxon>Oceanospirillales</taxon>
        <taxon>Saccharospirillaceae</taxon>
        <taxon>Reinekea</taxon>
    </lineage>
</organism>
<evidence type="ECO:0000256" key="4">
    <source>
        <dbReference type="ARBA" id="ARBA00022475"/>
    </source>
</evidence>
<dbReference type="Gene3D" id="1.10.3470.10">
    <property type="entry name" value="ABC transporter involved in vitamin B12 uptake, BtuC"/>
    <property type="match status" value="1"/>
</dbReference>
<reference evidence="9 10" key="1">
    <citation type="submission" date="2006-02" db="EMBL/GenBank/DDBJ databases">
        <authorList>
            <person name="Pinhassi J."/>
            <person name="Pedros-Alio C."/>
            <person name="Ferriera S."/>
            <person name="Johnson J."/>
            <person name="Kravitz S."/>
            <person name="Halpern A."/>
            <person name="Remington K."/>
            <person name="Beeson K."/>
            <person name="Tran B."/>
            <person name="Rogers Y.-H."/>
            <person name="Friedman R."/>
            <person name="Venter J.C."/>
        </authorList>
    </citation>
    <scope>NUCLEOTIDE SEQUENCE [LARGE SCALE GENOMIC DNA]</scope>
    <source>
        <strain evidence="9 10">MED297</strain>
    </source>
</reference>
<dbReference type="CDD" id="cd06550">
    <property type="entry name" value="TM_ABC_iron-siderophores_like"/>
    <property type="match status" value="1"/>
</dbReference>
<gene>
    <name evidence="9" type="ORF">MED297_08641</name>
</gene>
<protein>
    <submittedName>
        <fullName evidence="9">Iron (III) dicitrate transport system (Permease)</fullName>
    </submittedName>
</protein>
<evidence type="ECO:0000313" key="10">
    <source>
        <dbReference type="Proteomes" id="UP000005953"/>
    </source>
</evidence>
<feature type="transmembrane region" description="Helical" evidence="8">
    <location>
        <begin position="146"/>
        <end position="167"/>
    </location>
</feature>
<evidence type="ECO:0000256" key="2">
    <source>
        <dbReference type="ARBA" id="ARBA00007935"/>
    </source>
</evidence>
<proteinExistence type="inferred from homology"/>
<dbReference type="STRING" id="314283.MED297_08641"/>
<feature type="transmembrane region" description="Helical" evidence="8">
    <location>
        <begin position="276"/>
        <end position="294"/>
    </location>
</feature>
<keyword evidence="10" id="KW-1185">Reference proteome</keyword>
<evidence type="ECO:0000256" key="7">
    <source>
        <dbReference type="ARBA" id="ARBA00023136"/>
    </source>
</evidence>
<dbReference type="Proteomes" id="UP000005953">
    <property type="component" value="Unassembled WGS sequence"/>
</dbReference>
<comment type="subcellular location">
    <subcellularLocation>
        <location evidence="1">Cell membrane</location>
        <topology evidence="1">Multi-pass membrane protein</topology>
    </subcellularLocation>
</comment>
<dbReference type="AlphaFoldDB" id="A4BJ29"/>
<dbReference type="GO" id="GO:0005886">
    <property type="term" value="C:plasma membrane"/>
    <property type="evidence" value="ECO:0007669"/>
    <property type="project" value="UniProtKB-SubCell"/>
</dbReference>
<evidence type="ECO:0000256" key="8">
    <source>
        <dbReference type="SAM" id="Phobius"/>
    </source>
</evidence>
<feature type="transmembrane region" description="Helical" evidence="8">
    <location>
        <begin position="187"/>
        <end position="207"/>
    </location>
</feature>
<evidence type="ECO:0000256" key="6">
    <source>
        <dbReference type="ARBA" id="ARBA00022989"/>
    </source>
</evidence>
<feature type="transmembrane region" description="Helical" evidence="8">
    <location>
        <begin position="238"/>
        <end position="264"/>
    </location>
</feature>
<dbReference type="InterPro" id="IPR037294">
    <property type="entry name" value="ABC_BtuC-like"/>
</dbReference>
<dbReference type="GO" id="GO:0022857">
    <property type="term" value="F:transmembrane transporter activity"/>
    <property type="evidence" value="ECO:0007669"/>
    <property type="project" value="InterPro"/>
</dbReference>
<comment type="similarity">
    <text evidence="2">Belongs to the binding-protein-dependent transport system permease family. FecCD subfamily.</text>
</comment>
<evidence type="ECO:0000256" key="1">
    <source>
        <dbReference type="ARBA" id="ARBA00004651"/>
    </source>
</evidence>
<keyword evidence="3" id="KW-0813">Transport</keyword>
<dbReference type="HOGENOM" id="CLU_013016_1_0_6"/>
<dbReference type="InterPro" id="IPR000522">
    <property type="entry name" value="ABC_transptr_permease_BtuC"/>
</dbReference>
<dbReference type="PANTHER" id="PTHR30472:SF1">
    <property type="entry name" value="FE(3+) DICITRATE TRANSPORT SYSTEM PERMEASE PROTEIN FECC-RELATED"/>
    <property type="match status" value="1"/>
</dbReference>